<gene>
    <name evidence="2" type="ORF">PF010_g8076</name>
</gene>
<accession>A0A6G0LFJ6</accession>
<protein>
    <submittedName>
        <fullName evidence="2">Uncharacterized protein</fullName>
    </submittedName>
</protein>
<proteinExistence type="predicted"/>
<dbReference type="EMBL" id="QXFX01000358">
    <property type="protein sequence ID" value="KAE9118832.1"/>
    <property type="molecule type" value="Genomic_DNA"/>
</dbReference>
<dbReference type="Proteomes" id="UP000488956">
    <property type="component" value="Unassembled WGS sequence"/>
</dbReference>
<comment type="caution">
    <text evidence="2">The sequence shown here is derived from an EMBL/GenBank/DDBJ whole genome shotgun (WGS) entry which is preliminary data.</text>
</comment>
<organism evidence="2 3">
    <name type="scientific">Phytophthora fragariae</name>
    <dbReference type="NCBI Taxonomy" id="53985"/>
    <lineage>
        <taxon>Eukaryota</taxon>
        <taxon>Sar</taxon>
        <taxon>Stramenopiles</taxon>
        <taxon>Oomycota</taxon>
        <taxon>Peronosporomycetes</taxon>
        <taxon>Peronosporales</taxon>
        <taxon>Peronosporaceae</taxon>
        <taxon>Phytophthora</taxon>
    </lineage>
</organism>
<sequence>MYSYTGADFLGLGAALAALLLFPPGCRGDLMAGLLAGSSLIEILVGDPLPGGCAGSSGEKNVSGRNTRCAKVG</sequence>
<evidence type="ECO:0000313" key="2">
    <source>
        <dbReference type="EMBL" id="KAE9118832.1"/>
    </source>
</evidence>
<reference evidence="2 3" key="1">
    <citation type="submission" date="2018-09" db="EMBL/GenBank/DDBJ databases">
        <title>Genomic investigation of the strawberry pathogen Phytophthora fragariae indicates pathogenicity is determined by transcriptional variation in three key races.</title>
        <authorList>
            <person name="Adams T.M."/>
            <person name="Armitage A.D."/>
            <person name="Sobczyk M.K."/>
            <person name="Bates H.J."/>
            <person name="Dunwell J.M."/>
            <person name="Nellist C.F."/>
            <person name="Harrison R.J."/>
        </authorList>
    </citation>
    <scope>NUCLEOTIDE SEQUENCE [LARGE SCALE GENOMIC DNA]</scope>
    <source>
        <strain evidence="2 3">ONT-3</strain>
    </source>
</reference>
<feature type="signal peptide" evidence="1">
    <location>
        <begin position="1"/>
        <end position="28"/>
    </location>
</feature>
<feature type="chain" id="PRO_5026094543" evidence="1">
    <location>
        <begin position="29"/>
        <end position="73"/>
    </location>
</feature>
<name>A0A6G0LFJ6_9STRA</name>
<evidence type="ECO:0000256" key="1">
    <source>
        <dbReference type="SAM" id="SignalP"/>
    </source>
</evidence>
<dbReference type="AlphaFoldDB" id="A0A6G0LFJ6"/>
<evidence type="ECO:0000313" key="3">
    <source>
        <dbReference type="Proteomes" id="UP000488956"/>
    </source>
</evidence>
<keyword evidence="1" id="KW-0732">Signal</keyword>